<evidence type="ECO:0008006" key="4">
    <source>
        <dbReference type="Google" id="ProtNLM"/>
    </source>
</evidence>
<dbReference type="PANTHER" id="PTHR36974:SF1">
    <property type="entry name" value="DOXX FAMILY MEMBRANE PROTEIN"/>
    <property type="match status" value="1"/>
</dbReference>
<sequence length="123" mass="13545">MTRSSTRSRRFGVGLLSVLFIGAGSLHFLRPQIYDSIVPSWVPDARTATLLSGAAEVAGGLGLLLPATRTPASWGLILLLLAVFPANLNMAQHPEKYGLPGWALWARLPLQPLLMWWVWKSRK</sequence>
<keyword evidence="3" id="KW-1185">Reference proteome</keyword>
<dbReference type="RefSeq" id="WP_189087764.1">
    <property type="nucleotide sequence ID" value="NZ_BMQL01000001.1"/>
</dbReference>
<keyword evidence="1" id="KW-0472">Membrane</keyword>
<feature type="transmembrane region" description="Helical" evidence="1">
    <location>
        <begin position="72"/>
        <end position="90"/>
    </location>
</feature>
<keyword evidence="1" id="KW-0812">Transmembrane</keyword>
<dbReference type="AlphaFoldDB" id="A0A918BY63"/>
<name>A0A918BY63_9DEIO</name>
<gene>
    <name evidence="2" type="ORF">GCM10008957_03650</name>
</gene>
<proteinExistence type="predicted"/>
<keyword evidence="1" id="KW-1133">Transmembrane helix</keyword>
<dbReference type="PANTHER" id="PTHR36974">
    <property type="entry name" value="MEMBRANE PROTEIN-RELATED"/>
    <property type="match status" value="1"/>
</dbReference>
<feature type="transmembrane region" description="Helical" evidence="1">
    <location>
        <begin position="12"/>
        <end position="29"/>
    </location>
</feature>
<accession>A0A918BY63</accession>
<comment type="caution">
    <text evidence="2">The sequence shown here is derived from an EMBL/GenBank/DDBJ whole genome shotgun (WGS) entry which is preliminary data.</text>
</comment>
<dbReference type="Proteomes" id="UP000603865">
    <property type="component" value="Unassembled WGS sequence"/>
</dbReference>
<evidence type="ECO:0000313" key="3">
    <source>
        <dbReference type="Proteomes" id="UP000603865"/>
    </source>
</evidence>
<reference evidence="2" key="2">
    <citation type="submission" date="2020-09" db="EMBL/GenBank/DDBJ databases">
        <authorList>
            <person name="Sun Q."/>
            <person name="Ohkuma M."/>
        </authorList>
    </citation>
    <scope>NUCLEOTIDE SEQUENCE</scope>
    <source>
        <strain evidence="2">JCM 31311</strain>
    </source>
</reference>
<dbReference type="EMBL" id="BMQL01000001">
    <property type="protein sequence ID" value="GGQ94734.1"/>
    <property type="molecule type" value="Genomic_DNA"/>
</dbReference>
<evidence type="ECO:0000256" key="1">
    <source>
        <dbReference type="SAM" id="Phobius"/>
    </source>
</evidence>
<reference evidence="2" key="1">
    <citation type="journal article" date="2014" name="Int. J. Syst. Evol. Microbiol.">
        <title>Complete genome sequence of Corynebacterium casei LMG S-19264T (=DSM 44701T), isolated from a smear-ripened cheese.</title>
        <authorList>
            <consortium name="US DOE Joint Genome Institute (JGI-PGF)"/>
            <person name="Walter F."/>
            <person name="Albersmeier A."/>
            <person name="Kalinowski J."/>
            <person name="Ruckert C."/>
        </authorList>
    </citation>
    <scope>NUCLEOTIDE SEQUENCE</scope>
    <source>
        <strain evidence="2">JCM 31311</strain>
    </source>
</reference>
<protein>
    <recommendedName>
        <fullName evidence="4">DoxX family membrane protein</fullName>
    </recommendedName>
</protein>
<evidence type="ECO:0000313" key="2">
    <source>
        <dbReference type="EMBL" id="GGQ94734.1"/>
    </source>
</evidence>
<organism evidence="2 3">
    <name type="scientific">Deinococcus ruber</name>
    <dbReference type="NCBI Taxonomy" id="1848197"/>
    <lineage>
        <taxon>Bacteria</taxon>
        <taxon>Thermotogati</taxon>
        <taxon>Deinococcota</taxon>
        <taxon>Deinococci</taxon>
        <taxon>Deinococcales</taxon>
        <taxon>Deinococcaceae</taxon>
        <taxon>Deinococcus</taxon>
    </lineage>
</organism>